<dbReference type="EnsemblBacteria" id="CAF28114">
    <property type="protein sequence ID" value="CAF28114"/>
    <property type="gene ID" value="BH13410"/>
</dbReference>
<dbReference type="PaxDb" id="283166-BH13410"/>
<feature type="region of interest" description="Disordered" evidence="1">
    <location>
        <begin position="111"/>
        <end position="133"/>
    </location>
</feature>
<feature type="compositionally biased region" description="Basic and acidic residues" evidence="1">
    <location>
        <begin position="475"/>
        <end position="497"/>
    </location>
</feature>
<feature type="compositionally biased region" description="Basic and acidic residues" evidence="1">
    <location>
        <begin position="507"/>
        <end position="520"/>
    </location>
</feature>
<organism evidence="2 3">
    <name type="scientific">Bartonella henselae (strain ATCC 49882 / DSM 28221 / CCUG 30454 / Houston 1)</name>
    <name type="common">Rochalimaea henselae</name>
    <dbReference type="NCBI Taxonomy" id="283166"/>
    <lineage>
        <taxon>Bacteria</taxon>
        <taxon>Pseudomonadati</taxon>
        <taxon>Pseudomonadota</taxon>
        <taxon>Alphaproteobacteria</taxon>
        <taxon>Hyphomicrobiales</taxon>
        <taxon>Bartonellaceae</taxon>
        <taxon>Bartonella</taxon>
    </lineage>
</organism>
<evidence type="ECO:0000256" key="1">
    <source>
        <dbReference type="SAM" id="MobiDB-lite"/>
    </source>
</evidence>
<dbReference type="eggNOG" id="COG2184">
    <property type="taxonomic scope" value="Bacteria"/>
</dbReference>
<evidence type="ECO:0000313" key="3">
    <source>
        <dbReference type="Proteomes" id="UP000000421"/>
    </source>
</evidence>
<evidence type="ECO:0000313" key="2">
    <source>
        <dbReference type="EMBL" id="CAF28114.1"/>
    </source>
</evidence>
<dbReference type="NCBIfam" id="NF033856">
    <property type="entry name" value="T4SS_effec_BID"/>
    <property type="match status" value="1"/>
</dbReference>
<protein>
    <recommendedName>
        <fullName evidence="4">BepD protein</fullName>
    </recommendedName>
</protein>
<dbReference type="GeneID" id="92985953"/>
<feature type="region of interest" description="Disordered" evidence="1">
    <location>
        <begin position="290"/>
        <end position="309"/>
    </location>
</feature>
<dbReference type="RefSeq" id="WP_011181142.1">
    <property type="nucleotide sequence ID" value="NC_005956.1"/>
</dbReference>
<dbReference type="OrthoDB" id="7922813at2"/>
<proteinExistence type="predicted"/>
<dbReference type="KEGG" id="bhe:BH13410"/>
<evidence type="ECO:0008006" key="4">
    <source>
        <dbReference type="Google" id="ProtNLM"/>
    </source>
</evidence>
<accession>A0A0R4J6P7</accession>
<dbReference type="Proteomes" id="UP000000421">
    <property type="component" value="Chromosome"/>
</dbReference>
<name>A0A0R4J6P7_BARHE</name>
<feature type="region of interest" description="Disordered" evidence="1">
    <location>
        <begin position="475"/>
        <end position="534"/>
    </location>
</feature>
<feature type="region of interest" description="Disordered" evidence="1">
    <location>
        <begin position="1"/>
        <end position="90"/>
    </location>
</feature>
<dbReference type="AlphaFoldDB" id="A0A0R4J6P7"/>
<feature type="region of interest" description="Disordered" evidence="1">
    <location>
        <begin position="160"/>
        <end position="269"/>
    </location>
</feature>
<dbReference type="EMBL" id="BX897699">
    <property type="protein sequence ID" value="CAF28114.1"/>
    <property type="molecule type" value="Genomic_DNA"/>
</dbReference>
<feature type="region of interest" description="Disordered" evidence="1">
    <location>
        <begin position="339"/>
        <end position="373"/>
    </location>
</feature>
<gene>
    <name evidence="2" type="ordered locus">BH13410</name>
</gene>
<reference evidence="2 3" key="1">
    <citation type="journal article" date="2004" name="Proc. Natl. Acad. Sci. U.S.A.">
        <title>The louse-borne human pathogen Bartonella quintana is a genomic derivative of the zoonotic agent Bartonella henselae.</title>
        <authorList>
            <person name="Alsmark U.C.M."/>
            <person name="Frank A.C."/>
            <person name="Karlberg E.O."/>
            <person name="Legault B.-A."/>
            <person name="Ardell D.H."/>
            <person name="Canbaeck B."/>
            <person name="Eriksson A.-S."/>
            <person name="Naeslund A.K."/>
            <person name="Handley S.A."/>
            <person name="Huvet M."/>
            <person name="La Scola B."/>
            <person name="Holmberg M."/>
            <person name="Andersson S.G.E."/>
        </authorList>
    </citation>
    <scope>NUCLEOTIDE SEQUENCE [LARGE SCALE GENOMIC DNA]</scope>
    <source>
        <strain evidence="3">ATCC 49882 / DSM 28221 / CCUG 30454 / Houston 1</strain>
    </source>
</reference>
<sequence>MKKNRPSPPTSRSKEQEQEQARTPSPQAEPLYAQVNKPPREHRAQSSEETIYAPQNPPETIYAPQKPLGNPYDRLGGRPRNGRRAEKLVDPYAVTDVQNLDRGADFQTLENPLYEGVGGGAHGGPHPQEPEHLYAELEFDTQSGRSPQKPVESVYATVGMGAEGGQDTQTLKNPLYEGVGSGKTTPPPTPHSTEKEQEQARAPSPQAEPLYAQVNKPPREHRAQSSEETIYAPQNPPETIYAPQKPLGNPYDRLGGRPRNGRRAKKLVDPYAVTDVQNLDRGADFQTLENPLYEGVGGGAHGGPHPQEPEHLYAELEFDTQGGRSPQKPVESVYATVGMGTEGGQDTQTLKNPLYEGVGPGRATSPPRSPKDEVTSKLLKHTDFQHGVKEVQEWCKIVYGNQYALNKKLCKILENPKAGDTILWDLAADPESAGKLAGQKILGIKSPDRKQAEEGFGSLCAAFERHVAITQKLHKDFTLEQEKQRGHERETSPERQEHRHHRRHHSQEREQGASEQEARRRNNPTNQKGMAFGM</sequence>
<dbReference type="SMR" id="A0A0R4J6P7"/>
<keyword evidence="3" id="KW-1185">Reference proteome</keyword>